<evidence type="ECO:0000313" key="4">
    <source>
        <dbReference type="Proteomes" id="UP000317512"/>
    </source>
</evidence>
<dbReference type="GO" id="GO:0003676">
    <property type="term" value="F:nucleic acid binding"/>
    <property type="evidence" value="ECO:0007669"/>
    <property type="project" value="InterPro"/>
</dbReference>
<keyword evidence="1" id="KW-0732">Signal</keyword>
<reference evidence="4" key="1">
    <citation type="submission" date="2019-07" db="EMBL/GenBank/DDBJ databases">
        <title>Complete genome sequences of three Mycoplasma sp. 1220 strains.</title>
        <authorList>
            <person name="Grozner D."/>
            <person name="Forro B."/>
            <person name="Kovacs A.B."/>
            <person name="Marton S."/>
            <person name="Banyai K."/>
            <person name="Kreizinger Z."/>
            <person name="Sulyok K.M."/>
            <person name="Gyuranecz M."/>
        </authorList>
    </citation>
    <scope>NUCLEOTIDE SEQUENCE [LARGE SCALE GENOMIC DNA]</scope>
    <source>
        <strain evidence="4">MYCAV93</strain>
    </source>
</reference>
<dbReference type="Pfam" id="PF00565">
    <property type="entry name" value="SNase"/>
    <property type="match status" value="1"/>
</dbReference>
<dbReference type="Gene3D" id="2.40.50.90">
    <property type="match status" value="1"/>
</dbReference>
<feature type="chain" id="PRO_5022874900" description="TNase-like domain-containing protein" evidence="1">
    <location>
        <begin position="25"/>
        <end position="210"/>
    </location>
</feature>
<name>A0A5B8K0S9_9MOLU</name>
<sequence>MKKLKRLFLWISSLSSFSFIFISASCGTEVKNNTEVGKNKDKVEYGNEYFVINVIDGDTIIINKDDKQVRVRLYGIDTPETYKVYSDGRDNKDNLAPLENHYAIKARDELIDLIWRSQRIIKLKDLGLDKYERTLGVIYSRNNEDLNLKLVEFGLARVHYISSNPKSVYYTKTDFEKEYHKKLLLTESESKSKEEGFWKEKNIKDVFMKG</sequence>
<dbReference type="PROSITE" id="PS51257">
    <property type="entry name" value="PROKAR_LIPOPROTEIN"/>
    <property type="match status" value="1"/>
</dbReference>
<dbReference type="GO" id="GO:0004518">
    <property type="term" value="F:nuclease activity"/>
    <property type="evidence" value="ECO:0007669"/>
    <property type="project" value="InterPro"/>
</dbReference>
<dbReference type="InterPro" id="IPR035437">
    <property type="entry name" value="SNase_OB-fold_sf"/>
</dbReference>
<dbReference type="SMART" id="SM00318">
    <property type="entry name" value="SNc"/>
    <property type="match status" value="1"/>
</dbReference>
<dbReference type="RefSeq" id="WP_146308915.1">
    <property type="nucleotide sequence ID" value="NZ_CP041663.1"/>
</dbReference>
<dbReference type="PROSITE" id="PS01123">
    <property type="entry name" value="TNASE_1"/>
    <property type="match status" value="1"/>
</dbReference>
<gene>
    <name evidence="3" type="ORF">FOY43_02115</name>
</gene>
<organism evidence="3 4">
    <name type="scientific">Mycoplasma anserisalpingitidis</name>
    <dbReference type="NCBI Taxonomy" id="519450"/>
    <lineage>
        <taxon>Bacteria</taxon>
        <taxon>Bacillati</taxon>
        <taxon>Mycoplasmatota</taxon>
        <taxon>Mollicutes</taxon>
        <taxon>Mycoplasmataceae</taxon>
        <taxon>Mycoplasma</taxon>
    </lineage>
</organism>
<proteinExistence type="predicted"/>
<protein>
    <recommendedName>
        <fullName evidence="2">TNase-like domain-containing protein</fullName>
    </recommendedName>
</protein>
<feature type="domain" description="TNase-like" evidence="2">
    <location>
        <begin position="51"/>
        <end position="200"/>
    </location>
</feature>
<dbReference type="SUPFAM" id="SSF50199">
    <property type="entry name" value="Staphylococcal nuclease"/>
    <property type="match status" value="1"/>
</dbReference>
<accession>A0A5B8K0S9</accession>
<dbReference type="Proteomes" id="UP000317512">
    <property type="component" value="Chromosome"/>
</dbReference>
<evidence type="ECO:0000256" key="1">
    <source>
        <dbReference type="SAM" id="SignalP"/>
    </source>
</evidence>
<evidence type="ECO:0000259" key="2">
    <source>
        <dbReference type="PROSITE" id="PS50830"/>
    </source>
</evidence>
<dbReference type="AlphaFoldDB" id="A0A5B8K0S9"/>
<dbReference type="EMBL" id="CP041663">
    <property type="protein sequence ID" value="QDY88451.1"/>
    <property type="molecule type" value="Genomic_DNA"/>
</dbReference>
<dbReference type="InterPro" id="IPR016071">
    <property type="entry name" value="Staphylococal_nuclease_OB-fold"/>
</dbReference>
<dbReference type="OrthoDB" id="401280at2"/>
<evidence type="ECO:0000313" key="3">
    <source>
        <dbReference type="EMBL" id="QDY88451.1"/>
    </source>
</evidence>
<dbReference type="PROSITE" id="PS50830">
    <property type="entry name" value="TNASE_3"/>
    <property type="match status" value="1"/>
</dbReference>
<feature type="signal peptide" evidence="1">
    <location>
        <begin position="1"/>
        <end position="24"/>
    </location>
</feature>
<dbReference type="InterPro" id="IPR002071">
    <property type="entry name" value="Thermonucl_AS"/>
</dbReference>